<dbReference type="OrthoDB" id="2867457at2"/>
<protein>
    <submittedName>
        <fullName evidence="1">Uncharacterized protein</fullName>
    </submittedName>
</protein>
<dbReference type="RefSeq" id="WP_089752261.1">
    <property type="nucleotide sequence ID" value="NZ_FOOG01000021.1"/>
</dbReference>
<accession>A0A1I2NXX9</accession>
<dbReference type="EMBL" id="FOOG01000021">
    <property type="protein sequence ID" value="SFG06131.1"/>
    <property type="molecule type" value="Genomic_DNA"/>
</dbReference>
<dbReference type="InterPro" id="IPR036028">
    <property type="entry name" value="SH3-like_dom_sf"/>
</dbReference>
<proteinExistence type="predicted"/>
<evidence type="ECO:0000313" key="1">
    <source>
        <dbReference type="EMBL" id="SFG06131.1"/>
    </source>
</evidence>
<gene>
    <name evidence="1" type="ORF">SAMN05216353_12135</name>
</gene>
<keyword evidence="2" id="KW-1185">Reference proteome</keyword>
<name>A0A1I2NXX9_9BACI</name>
<organism evidence="1 2">
    <name type="scientific">Halobacillus alkaliphilus</name>
    <dbReference type="NCBI Taxonomy" id="396056"/>
    <lineage>
        <taxon>Bacteria</taxon>
        <taxon>Bacillati</taxon>
        <taxon>Bacillota</taxon>
        <taxon>Bacilli</taxon>
        <taxon>Bacillales</taxon>
        <taxon>Bacillaceae</taxon>
        <taxon>Halobacillus</taxon>
    </lineage>
</organism>
<evidence type="ECO:0000313" key="2">
    <source>
        <dbReference type="Proteomes" id="UP000198897"/>
    </source>
</evidence>
<dbReference type="AlphaFoldDB" id="A0A1I2NXX9"/>
<dbReference type="SUPFAM" id="SSF50044">
    <property type="entry name" value="SH3-domain"/>
    <property type="match status" value="1"/>
</dbReference>
<reference evidence="2" key="1">
    <citation type="submission" date="2016-10" db="EMBL/GenBank/DDBJ databases">
        <authorList>
            <person name="Varghese N."/>
            <person name="Submissions S."/>
        </authorList>
    </citation>
    <scope>NUCLEOTIDE SEQUENCE [LARGE SCALE GENOMIC DNA]</scope>
    <source>
        <strain evidence="2">FP5</strain>
    </source>
</reference>
<sequence>MKDCLIVTRDFTYHRGPSNPHKCLHFKKGEFIYIGDDHHYVESIGWLVSLHTDTHPPFFIPSAYLEKYYLNNLYMYSDIALSINYHQLKVDQSLDRRDAELFQYHSTQLSYWNQLMNGSDEKQKVVSL</sequence>
<dbReference type="Proteomes" id="UP000198897">
    <property type="component" value="Unassembled WGS sequence"/>
</dbReference>